<dbReference type="InterPro" id="IPR053155">
    <property type="entry name" value="F-pilin_assembly_TraC"/>
</dbReference>
<evidence type="ECO:0000313" key="6">
    <source>
        <dbReference type="Proteomes" id="UP001326715"/>
    </source>
</evidence>
<dbReference type="Proteomes" id="UP000183788">
    <property type="component" value="Unassembled WGS sequence"/>
</dbReference>
<gene>
    <name evidence="3" type="ORF">SAMN05661012_06506</name>
    <name evidence="4" type="ORF">SR876_29165</name>
</gene>
<proteinExistence type="predicted"/>
<reference evidence="4 6" key="2">
    <citation type="submission" date="2023-11" db="EMBL/GenBank/DDBJ databases">
        <title>MicrobeMod: A computational toolkit for identifying prokaryotic methylation and restriction-modification with nanopore sequencing.</title>
        <authorList>
            <person name="Crits-Christoph A."/>
            <person name="Kang S.C."/>
            <person name="Lee H."/>
            <person name="Ostrov N."/>
        </authorList>
    </citation>
    <scope>NUCLEOTIDE SEQUENCE [LARGE SCALE GENOMIC DNA]</scope>
    <source>
        <strain evidence="4 6">ATCC 23090</strain>
    </source>
</reference>
<dbReference type="InterPro" id="IPR022509">
    <property type="entry name" value="Conjugation_ATPase_TraG"/>
</dbReference>
<dbReference type="OrthoDB" id="596266at2"/>
<reference evidence="3 5" key="1">
    <citation type="submission" date="2016-11" db="EMBL/GenBank/DDBJ databases">
        <authorList>
            <person name="Jaros S."/>
            <person name="Januszkiewicz K."/>
            <person name="Wedrychowicz H."/>
        </authorList>
    </citation>
    <scope>NUCLEOTIDE SEQUENCE [LARGE SCALE GENOMIC DNA]</scope>
    <source>
        <strain evidence="3 5">DSM 784</strain>
    </source>
</reference>
<keyword evidence="6" id="KW-1185">Reference proteome</keyword>
<feature type="domain" description="TraG N-terminal Bacteroidetes" evidence="1">
    <location>
        <begin position="4"/>
        <end position="49"/>
    </location>
</feature>
<dbReference type="NCBIfam" id="TIGR03783">
    <property type="entry name" value="Bac_Flav_CT_G"/>
    <property type="match status" value="1"/>
</dbReference>
<evidence type="ECO:0000259" key="1">
    <source>
        <dbReference type="Pfam" id="PF12991"/>
    </source>
</evidence>
<organism evidence="3 5">
    <name type="scientific">Chitinophaga sancti</name>
    <dbReference type="NCBI Taxonomy" id="1004"/>
    <lineage>
        <taxon>Bacteria</taxon>
        <taxon>Pseudomonadati</taxon>
        <taxon>Bacteroidota</taxon>
        <taxon>Chitinophagia</taxon>
        <taxon>Chitinophagales</taxon>
        <taxon>Chitinophagaceae</taxon>
        <taxon>Chitinophaga</taxon>
    </lineage>
</organism>
<dbReference type="CDD" id="cd01127">
    <property type="entry name" value="TrwB_TraG_TraD_VirD4"/>
    <property type="match status" value="1"/>
</dbReference>
<dbReference type="Pfam" id="PF12991">
    <property type="entry name" value="DUF3875"/>
    <property type="match status" value="1"/>
</dbReference>
<dbReference type="SUPFAM" id="SSF52540">
    <property type="entry name" value="P-loop containing nucleoside triphosphate hydrolases"/>
    <property type="match status" value="1"/>
</dbReference>
<evidence type="ECO:0000259" key="2">
    <source>
        <dbReference type="Pfam" id="PF19044"/>
    </source>
</evidence>
<evidence type="ECO:0000313" key="5">
    <source>
        <dbReference type="Proteomes" id="UP000183788"/>
    </source>
</evidence>
<evidence type="ECO:0000313" key="4">
    <source>
        <dbReference type="EMBL" id="WQG89004.1"/>
    </source>
</evidence>
<dbReference type="EMBL" id="FPIZ01000043">
    <property type="protein sequence ID" value="SFW89844.1"/>
    <property type="molecule type" value="Genomic_DNA"/>
</dbReference>
<dbReference type="PANTHER" id="PTHR38467:SF1">
    <property type="entry name" value="CONJUGATIVE TRANSFER: ASSEMBLY"/>
    <property type="match status" value="1"/>
</dbReference>
<dbReference type="Gene3D" id="1.10.8.730">
    <property type="match status" value="1"/>
</dbReference>
<dbReference type="InterPro" id="IPR027417">
    <property type="entry name" value="P-loop_NTPase"/>
</dbReference>
<evidence type="ECO:0000313" key="3">
    <source>
        <dbReference type="EMBL" id="SFW89844.1"/>
    </source>
</evidence>
<dbReference type="RefSeq" id="WP_072366418.1">
    <property type="nucleotide sequence ID" value="NZ_CP139972.1"/>
</dbReference>
<feature type="domain" description="TraG P-loop" evidence="2">
    <location>
        <begin position="405"/>
        <end position="810"/>
    </location>
</feature>
<dbReference type="Gene3D" id="3.40.50.300">
    <property type="entry name" value="P-loop containing nucleotide triphosphate hydrolases"/>
    <property type="match status" value="1"/>
</dbReference>
<dbReference type="PANTHER" id="PTHR38467">
    <property type="match status" value="1"/>
</dbReference>
<dbReference type="Pfam" id="PF19044">
    <property type="entry name" value="P-loop_TraG"/>
    <property type="match status" value="1"/>
</dbReference>
<name>A0A1K1T020_9BACT</name>
<dbReference type="STRING" id="1004.SAMN05661012_06506"/>
<dbReference type="AlphaFoldDB" id="A0A1K1T020"/>
<accession>A0A1K1T020</accession>
<dbReference type="InterPro" id="IPR024451">
    <property type="entry name" value="TraG_N_Bacteroidetes"/>
</dbReference>
<dbReference type="InterPro" id="IPR043964">
    <property type="entry name" value="P-loop_TraG"/>
</dbReference>
<protein>
    <submittedName>
        <fullName evidence="3">Bacteroides conjugation system ATPase, TraG family</fullName>
    </submittedName>
    <submittedName>
        <fullName evidence="4">TraG family conjugative transposon ATPase</fullName>
    </submittedName>
</protein>
<dbReference type="Proteomes" id="UP001326715">
    <property type="component" value="Chromosome"/>
</dbReference>
<sequence>MEKVLDKILPIMGVENDCIVSKQGDITVAYRVILPEIFTLGNDDYENLHQTWNKAMRVLPKHTVLHKQDWFTESVYQPENDGEEKSFLRKSADRHFRGRKFLDHRCYLYLTKKPAGRKPSSSVFSNLIRTSLVPEQTVNPILFQDFLDSCGQFKQIMQDSGLLTLEQLSDNELTSDKGRPGVIEEYCFLADSPDSTIVKDISFDESIKVGEKFVQIYTLGDVDDVPAMCGSRINYEKYSTDRTKFSIGFASAIGQLLPCNHIYNQFIFIEDSQKTIQQLEKKRLRLQSLAGYSRENAISRDAVNDFLNEAVSEQRLPVRAHFNVMVWTTEKAELKDLKNKVSAALAQMDAGAKLETVGAAQIFWAGIPGNASDFPMNDTFQTFAAQASCFLNNEGAPKSVPEKEGIRFSDRLTNRPVFVDPFDRPRKLGISSNMGVLCCGTSGGGKSMTINHVLQTMYDQGAHVVIVDIGGSYQALCELVGGYYFTYTEQNPIKFNPFFLPDGPVLDTEKKESLKSLLISLWKQDNENFNRSEYVALSNAIQLYYDHLQKDAAIFPSFNSFYDYLKNEYVPILREHNVRDKDFDIDNFLYVLRPYYAGGEFDYLLNSTENLNMLDQPFLVVEMDNVKDHPIIFPVIVLILMESFVSKMRKLKGVRKVLCVDEAWKAIAKSGMAEFLKYAFKTIRKFNGVPIVITQELDDLVNSPVIKDAIINNADIKILMDMRKFLHKFDKLQETLGLSEKAKTMLLSVNKDDREIFIDIGGQVQQVYRNELCVEEYLAFTTEGKERIKVLDFAQKHGSMEKGIAALSEEMKNKKGGV</sequence>
<dbReference type="EMBL" id="CP140154">
    <property type="protein sequence ID" value="WQG89004.1"/>
    <property type="molecule type" value="Genomic_DNA"/>
</dbReference>